<keyword evidence="1" id="KW-0472">Membrane</keyword>
<evidence type="ECO:0000256" key="1">
    <source>
        <dbReference type="SAM" id="Phobius"/>
    </source>
</evidence>
<feature type="transmembrane region" description="Helical" evidence="1">
    <location>
        <begin position="107"/>
        <end position="124"/>
    </location>
</feature>
<name>A0A8T9C404_9HELO</name>
<keyword evidence="1" id="KW-0812">Transmembrane</keyword>
<comment type="caution">
    <text evidence="2">The sequence shown here is derived from an EMBL/GenBank/DDBJ whole genome shotgun (WGS) entry which is preliminary data.</text>
</comment>
<accession>A0A8T9C404</accession>
<feature type="transmembrane region" description="Helical" evidence="1">
    <location>
        <begin position="20"/>
        <end position="36"/>
    </location>
</feature>
<keyword evidence="1" id="KW-1133">Transmembrane helix</keyword>
<evidence type="ECO:0000313" key="3">
    <source>
        <dbReference type="Proteomes" id="UP000469558"/>
    </source>
</evidence>
<reference evidence="2 3" key="1">
    <citation type="submission" date="2018-05" db="EMBL/GenBank/DDBJ databases">
        <title>Genome sequencing and assembly of the regulated plant pathogen Lachnellula willkommii and related sister species for the development of diagnostic species identification markers.</title>
        <authorList>
            <person name="Giroux E."/>
            <person name="Bilodeau G."/>
        </authorList>
    </citation>
    <scope>NUCLEOTIDE SEQUENCE [LARGE SCALE GENOMIC DNA]</scope>
    <source>
        <strain evidence="2 3">CBS 268.59</strain>
    </source>
</reference>
<dbReference type="EMBL" id="QGMK01000689">
    <property type="protein sequence ID" value="TVY80411.1"/>
    <property type="molecule type" value="Genomic_DNA"/>
</dbReference>
<feature type="transmembrane region" description="Helical" evidence="1">
    <location>
        <begin position="291"/>
        <end position="313"/>
    </location>
</feature>
<feature type="transmembrane region" description="Helical" evidence="1">
    <location>
        <begin position="359"/>
        <end position="378"/>
    </location>
</feature>
<gene>
    <name evidence="2" type="ORF">LSUE1_G004611</name>
</gene>
<sequence length="393" mass="44185">MAANFTLDQLPEAASDVTGGMNIFLALMSSAILAVPQRSVSDEFASWTLAPTRASPFICAADIISTFLWYFHGWLALEYGWKRCAQHAITKAAVSGGDHRRTFNKGQVIPCGIYFFLVLMLVYRTMVREDIFWEKVWVVAFLAAYILHLGTDLLARGAPAPGPDEHFNDKQAERIQCFFNVVDSIYYMAYIGQIKAWVDIFGQLTHIASTVHMYSETTINTVIVVMIILACTASRCTPTRYKVLHGLWSLRNWNRRHAVIVAVCAFSLVLVLGLPVRPNSAAVLVSTQHSAFWSMVSVPLGTLAVVVFMVYIVSTMHSLARRICKLGVAHKFDKLPEDREVLDSRWNVVVLSPRQWREILSISFALCNVLFGFLYYIFVHPNKAALLLQLLSQ</sequence>
<dbReference type="OrthoDB" id="10304536at2759"/>
<evidence type="ECO:0000313" key="2">
    <source>
        <dbReference type="EMBL" id="TVY80411.1"/>
    </source>
</evidence>
<dbReference type="Proteomes" id="UP000469558">
    <property type="component" value="Unassembled WGS sequence"/>
</dbReference>
<feature type="transmembrane region" description="Helical" evidence="1">
    <location>
        <begin position="219"/>
        <end position="237"/>
    </location>
</feature>
<proteinExistence type="predicted"/>
<organism evidence="2 3">
    <name type="scientific">Lachnellula suecica</name>
    <dbReference type="NCBI Taxonomy" id="602035"/>
    <lineage>
        <taxon>Eukaryota</taxon>
        <taxon>Fungi</taxon>
        <taxon>Dikarya</taxon>
        <taxon>Ascomycota</taxon>
        <taxon>Pezizomycotina</taxon>
        <taxon>Leotiomycetes</taxon>
        <taxon>Helotiales</taxon>
        <taxon>Lachnaceae</taxon>
        <taxon>Lachnellula</taxon>
    </lineage>
</organism>
<protein>
    <submittedName>
        <fullName evidence="2">Uncharacterized protein</fullName>
    </submittedName>
</protein>
<feature type="transmembrane region" description="Helical" evidence="1">
    <location>
        <begin position="258"/>
        <end position="276"/>
    </location>
</feature>
<dbReference type="AlphaFoldDB" id="A0A8T9C404"/>
<feature type="transmembrane region" description="Helical" evidence="1">
    <location>
        <begin position="136"/>
        <end position="155"/>
    </location>
</feature>
<feature type="transmembrane region" description="Helical" evidence="1">
    <location>
        <begin position="57"/>
        <end position="77"/>
    </location>
</feature>
<keyword evidence="3" id="KW-1185">Reference proteome</keyword>